<dbReference type="PANTHER" id="PTHR11081">
    <property type="entry name" value="FLAP ENDONUCLEASE FAMILY MEMBER"/>
    <property type="match status" value="1"/>
</dbReference>
<name>A0A9P8IGP7_9PEZI</name>
<dbReference type="PRINTS" id="PR00853">
    <property type="entry name" value="XPGRADSUPER"/>
</dbReference>
<feature type="region of interest" description="Disordered" evidence="3">
    <location>
        <begin position="518"/>
        <end position="562"/>
    </location>
</feature>
<dbReference type="EMBL" id="JAGHQM010001684">
    <property type="protein sequence ID" value="KAH0552950.1"/>
    <property type="molecule type" value="Genomic_DNA"/>
</dbReference>
<dbReference type="AlphaFoldDB" id="A0A9P8IGP7"/>
<evidence type="ECO:0000313" key="6">
    <source>
        <dbReference type="EMBL" id="KAH0552950.1"/>
    </source>
</evidence>
<dbReference type="SMART" id="SM00485">
    <property type="entry name" value="XPGN"/>
    <property type="match status" value="1"/>
</dbReference>
<dbReference type="InterPro" id="IPR036279">
    <property type="entry name" value="5-3_exonuclease_C_sf"/>
</dbReference>
<proteinExistence type="predicted"/>
<feature type="region of interest" description="Disordered" evidence="3">
    <location>
        <begin position="469"/>
        <end position="500"/>
    </location>
</feature>
<feature type="compositionally biased region" description="Basic residues" evidence="3">
    <location>
        <begin position="484"/>
        <end position="493"/>
    </location>
</feature>
<dbReference type="CDD" id="cd09906">
    <property type="entry name" value="H3TH_YEN1"/>
    <property type="match status" value="1"/>
</dbReference>
<dbReference type="Pfam" id="PF00752">
    <property type="entry name" value="XPG_N"/>
    <property type="match status" value="1"/>
</dbReference>
<dbReference type="InterPro" id="IPR037316">
    <property type="entry name" value="Yen1_H3TH"/>
</dbReference>
<keyword evidence="2" id="KW-0378">Hydrolase</keyword>
<dbReference type="SUPFAM" id="SSF88723">
    <property type="entry name" value="PIN domain-like"/>
    <property type="match status" value="1"/>
</dbReference>
<dbReference type="InterPro" id="IPR029060">
    <property type="entry name" value="PIN-like_dom_sf"/>
</dbReference>
<feature type="domain" description="XPG N-terminal" evidence="5">
    <location>
        <begin position="1"/>
        <end position="101"/>
    </location>
</feature>
<dbReference type="InterPro" id="IPR006086">
    <property type="entry name" value="XPG-I_dom"/>
</dbReference>
<sequence>MGIKGIYGEIGAGERIALAKLATDKFVETGRPLRIAVDISIWQFQVQCGKGGSNPALRTLYYRFLRLLSLSIQPLFVFDGAHKPPFKRDRRTRTTTYSLPNFLTKQLLQLFGFPFVVAPGEAEAECALLQREGIVDAVLSEDVDTLMFGCERSMRNWSSESVRGDAATHVSVYDASKIAAGASGLDREGMVLVALMSGGDYIPAGVPGCGIKVACEAARAGFGKSLFSLSKTDAAGFRAWRGNLAHELHSNDSKYFRVKHKSLQLPETFPNQEVLGYYTHPVISSAERVERLKNELHWDREVDIPSLRVFVAEAFEWQYKSGAIKFIRGLAPALLVWKLRTRGAAATVHEGVVSSKTGEERVVRSLCGRRTHFSNDGIPEVRIEHVPIDIVGLNLDTEEQENRPVDAFGVEACPPLEHEVVEDDGVPTTLTTNGKRSIYDPTKPQRVWIGEPYVRVGVPLMFRDWEESLRNKSRSKSESASAKTARKGQKKQRAVNGGMKAGALDPFVKVMKPGMGLDRAGAVSGVAQPPPLLSEPLSPTSSKAKGRVPEKTRQPIQQINHN</sequence>
<dbReference type="Gene3D" id="3.40.50.1010">
    <property type="entry name" value="5'-nuclease"/>
    <property type="match status" value="2"/>
</dbReference>
<evidence type="ECO:0000256" key="1">
    <source>
        <dbReference type="ARBA" id="ARBA00022722"/>
    </source>
</evidence>
<protein>
    <recommendedName>
        <fullName evidence="8">XPG-I domain-containing protein</fullName>
    </recommendedName>
</protein>
<dbReference type="GO" id="GO:0017108">
    <property type="term" value="F:5'-flap endonuclease activity"/>
    <property type="evidence" value="ECO:0007669"/>
    <property type="project" value="TreeGrafter"/>
</dbReference>
<evidence type="ECO:0000259" key="5">
    <source>
        <dbReference type="SMART" id="SM00485"/>
    </source>
</evidence>
<evidence type="ECO:0000256" key="2">
    <source>
        <dbReference type="ARBA" id="ARBA00022801"/>
    </source>
</evidence>
<dbReference type="Pfam" id="PF18380">
    <property type="entry name" value="GEN1_C"/>
    <property type="match status" value="1"/>
</dbReference>
<evidence type="ECO:0000259" key="4">
    <source>
        <dbReference type="SMART" id="SM00484"/>
    </source>
</evidence>
<reference evidence="6" key="1">
    <citation type="submission" date="2021-03" db="EMBL/GenBank/DDBJ databases">
        <title>Comparative genomics and phylogenomic investigation of the class Geoglossomycetes provide insights into ecological specialization and systematics.</title>
        <authorList>
            <person name="Melie T."/>
            <person name="Pirro S."/>
            <person name="Miller A.N."/>
            <person name="Quandt A."/>
        </authorList>
    </citation>
    <scope>NUCLEOTIDE SEQUENCE</scope>
    <source>
        <strain evidence="6">CAQ_001_2017</strain>
    </source>
</reference>
<organism evidence="6 7">
    <name type="scientific">Trichoglossum hirsutum</name>
    <dbReference type="NCBI Taxonomy" id="265104"/>
    <lineage>
        <taxon>Eukaryota</taxon>
        <taxon>Fungi</taxon>
        <taxon>Dikarya</taxon>
        <taxon>Ascomycota</taxon>
        <taxon>Pezizomycotina</taxon>
        <taxon>Geoglossomycetes</taxon>
        <taxon>Geoglossales</taxon>
        <taxon>Geoglossaceae</taxon>
        <taxon>Trichoglossum</taxon>
    </lineage>
</organism>
<accession>A0A9P8IGP7</accession>
<dbReference type="FunFam" id="3.40.50.1010:FF:000051">
    <property type="entry name" value="Rad2-like endonuclease, putative (AFU_orthologue AFUA_3G13260)"/>
    <property type="match status" value="1"/>
</dbReference>
<evidence type="ECO:0000313" key="7">
    <source>
        <dbReference type="Proteomes" id="UP000750711"/>
    </source>
</evidence>
<dbReference type="Proteomes" id="UP000750711">
    <property type="component" value="Unassembled WGS sequence"/>
</dbReference>
<dbReference type="GO" id="GO:0008821">
    <property type="term" value="F:crossover junction DNA endonuclease activity"/>
    <property type="evidence" value="ECO:0007669"/>
    <property type="project" value="InterPro"/>
</dbReference>
<dbReference type="InterPro" id="IPR006084">
    <property type="entry name" value="XPG/Rad2"/>
</dbReference>
<keyword evidence="7" id="KW-1185">Reference proteome</keyword>
<dbReference type="InterPro" id="IPR006085">
    <property type="entry name" value="XPG_DNA_repair_N"/>
</dbReference>
<dbReference type="GO" id="GO:0006281">
    <property type="term" value="P:DNA repair"/>
    <property type="evidence" value="ECO:0007669"/>
    <property type="project" value="UniProtKB-ARBA"/>
</dbReference>
<gene>
    <name evidence="6" type="ORF">GP486_006853</name>
</gene>
<dbReference type="CDD" id="cd09870">
    <property type="entry name" value="PIN_YEN1"/>
    <property type="match status" value="1"/>
</dbReference>
<comment type="caution">
    <text evidence="6">The sequence shown here is derived from an EMBL/GenBank/DDBJ whole genome shotgun (WGS) entry which is preliminary data.</text>
</comment>
<keyword evidence="1" id="KW-0540">Nuclease</keyword>
<dbReference type="SMART" id="SM00484">
    <property type="entry name" value="XPGI"/>
    <property type="match status" value="1"/>
</dbReference>
<dbReference type="Gene3D" id="1.10.150.20">
    <property type="entry name" value="5' to 3' exonuclease, C-terminal subdomain"/>
    <property type="match status" value="1"/>
</dbReference>
<dbReference type="Pfam" id="PF00867">
    <property type="entry name" value="XPG_I"/>
    <property type="match status" value="1"/>
</dbReference>
<dbReference type="InterPro" id="IPR041177">
    <property type="entry name" value="GEN1_C"/>
</dbReference>
<dbReference type="PANTHER" id="PTHR11081:SF75">
    <property type="entry name" value="ENDONUCLEASE, PUTATIVE (AFU_ORTHOLOGUE AFUA_3G13260)-RELATED"/>
    <property type="match status" value="1"/>
</dbReference>
<dbReference type="SUPFAM" id="SSF47807">
    <property type="entry name" value="5' to 3' exonuclease, C-terminal subdomain"/>
    <property type="match status" value="1"/>
</dbReference>
<feature type="domain" description="XPG-I" evidence="4">
    <location>
        <begin position="109"/>
        <end position="184"/>
    </location>
</feature>
<evidence type="ECO:0008006" key="8">
    <source>
        <dbReference type="Google" id="ProtNLM"/>
    </source>
</evidence>
<evidence type="ECO:0000256" key="3">
    <source>
        <dbReference type="SAM" id="MobiDB-lite"/>
    </source>
</evidence>